<keyword evidence="11" id="KW-0482">Metalloprotease</keyword>
<evidence type="ECO:0000256" key="13">
    <source>
        <dbReference type="ARBA" id="ARBA00031533"/>
    </source>
</evidence>
<feature type="domain" description="Peptidase M1 membrane alanine aminopeptidase" evidence="14">
    <location>
        <begin position="211"/>
        <end position="425"/>
    </location>
</feature>
<dbReference type="InterPro" id="IPR027268">
    <property type="entry name" value="Peptidase_M4/M1_CTD_sf"/>
</dbReference>
<evidence type="ECO:0000259" key="15">
    <source>
        <dbReference type="Pfam" id="PF11838"/>
    </source>
</evidence>
<comment type="catalytic activity">
    <reaction evidence="1">
        <text>Release of an N-terminal amino acid, Xaa-|-Yaa- from a peptide, amide or arylamide. Xaa is preferably Ala, but may be most amino acids including Pro (slow action). When a terminal hydrophobic residue is followed by a prolyl residue, the two may be released as an intact Xaa-Pro dipeptide.</text>
        <dbReference type="EC" id="3.4.11.2"/>
    </reaction>
</comment>
<dbReference type="Pfam" id="PF11838">
    <property type="entry name" value="ERAP1_C"/>
    <property type="match status" value="1"/>
</dbReference>
<evidence type="ECO:0000259" key="14">
    <source>
        <dbReference type="Pfam" id="PF01433"/>
    </source>
</evidence>
<dbReference type="Pfam" id="PF01433">
    <property type="entry name" value="Peptidase_M1"/>
    <property type="match status" value="1"/>
</dbReference>
<proteinExistence type="inferred from homology"/>
<dbReference type="NCBIfam" id="TIGR02412">
    <property type="entry name" value="pepN_strep_liv"/>
    <property type="match status" value="1"/>
</dbReference>
<comment type="cofactor">
    <cofactor evidence="2">
        <name>Zn(2+)</name>
        <dbReference type="ChEBI" id="CHEBI:29105"/>
    </cofactor>
</comment>
<dbReference type="GO" id="GO:0004177">
    <property type="term" value="F:aminopeptidase activity"/>
    <property type="evidence" value="ECO:0007669"/>
    <property type="project" value="UniProtKB-KW"/>
</dbReference>
<organism evidence="17 18">
    <name type="scientific">Dactylosporangium salmoneum</name>
    <dbReference type="NCBI Taxonomy" id="53361"/>
    <lineage>
        <taxon>Bacteria</taxon>
        <taxon>Bacillati</taxon>
        <taxon>Actinomycetota</taxon>
        <taxon>Actinomycetes</taxon>
        <taxon>Micromonosporales</taxon>
        <taxon>Micromonosporaceae</taxon>
        <taxon>Dactylosporangium</taxon>
    </lineage>
</organism>
<dbReference type="PANTHER" id="PTHR11533:SF174">
    <property type="entry name" value="PUROMYCIN-SENSITIVE AMINOPEPTIDASE-RELATED"/>
    <property type="match status" value="1"/>
</dbReference>
<comment type="similarity">
    <text evidence="3">Belongs to the peptidase M1 family.</text>
</comment>
<dbReference type="Gene3D" id="1.10.390.10">
    <property type="entry name" value="Neutral Protease Domain 2"/>
    <property type="match status" value="1"/>
</dbReference>
<dbReference type="Gene3D" id="2.60.40.1730">
    <property type="entry name" value="tricorn interacting facor f3 domain"/>
    <property type="match status" value="1"/>
</dbReference>
<dbReference type="SUPFAM" id="SSF55486">
    <property type="entry name" value="Metalloproteases ('zincins'), catalytic domain"/>
    <property type="match status" value="1"/>
</dbReference>
<feature type="domain" description="Aminopeptidase N-like N-terminal" evidence="16">
    <location>
        <begin position="10"/>
        <end position="173"/>
    </location>
</feature>
<evidence type="ECO:0000256" key="1">
    <source>
        <dbReference type="ARBA" id="ARBA00000098"/>
    </source>
</evidence>
<dbReference type="PANTHER" id="PTHR11533">
    <property type="entry name" value="PROTEASE M1 ZINC METALLOPROTEASE"/>
    <property type="match status" value="1"/>
</dbReference>
<dbReference type="InterPro" id="IPR012778">
    <property type="entry name" value="Pept_M1_aminopeptidase"/>
</dbReference>
<gene>
    <name evidence="17" type="primary">pepN_3</name>
    <name evidence="17" type="ORF">GCM10010170_110930</name>
</gene>
<dbReference type="EC" id="3.4.11.2" evidence="4"/>
<reference evidence="18" key="1">
    <citation type="journal article" date="2019" name="Int. J. Syst. Evol. Microbiol.">
        <title>The Global Catalogue of Microorganisms (GCM) 10K type strain sequencing project: providing services to taxonomists for standard genome sequencing and annotation.</title>
        <authorList>
            <consortium name="The Broad Institute Genomics Platform"/>
            <consortium name="The Broad Institute Genome Sequencing Center for Infectious Disease"/>
            <person name="Wu L."/>
            <person name="Ma J."/>
        </authorList>
    </citation>
    <scope>NUCLEOTIDE SEQUENCE [LARGE SCALE GENOMIC DNA]</scope>
    <source>
        <strain evidence="18">JCM 3272</strain>
    </source>
</reference>
<evidence type="ECO:0000313" key="18">
    <source>
        <dbReference type="Proteomes" id="UP001501444"/>
    </source>
</evidence>
<evidence type="ECO:0000313" key="17">
    <source>
        <dbReference type="EMBL" id="GAA2395732.1"/>
    </source>
</evidence>
<comment type="caution">
    <text evidence="17">The sequence shown here is derived from an EMBL/GenBank/DDBJ whole genome shotgun (WGS) entry which is preliminary data.</text>
</comment>
<keyword evidence="6 17" id="KW-0031">Aminopeptidase</keyword>
<dbReference type="Pfam" id="PF17900">
    <property type="entry name" value="Peptidase_M1_N"/>
    <property type="match status" value="1"/>
</dbReference>
<evidence type="ECO:0000256" key="2">
    <source>
        <dbReference type="ARBA" id="ARBA00001947"/>
    </source>
</evidence>
<evidence type="ECO:0000256" key="10">
    <source>
        <dbReference type="ARBA" id="ARBA00022833"/>
    </source>
</evidence>
<keyword evidence="9" id="KW-0378">Hydrolase</keyword>
<evidence type="ECO:0000256" key="7">
    <source>
        <dbReference type="ARBA" id="ARBA00022670"/>
    </source>
</evidence>
<dbReference type="InterPro" id="IPR001930">
    <property type="entry name" value="Peptidase_M1"/>
</dbReference>
<evidence type="ECO:0000259" key="16">
    <source>
        <dbReference type="Pfam" id="PF17900"/>
    </source>
</evidence>
<evidence type="ECO:0000256" key="4">
    <source>
        <dbReference type="ARBA" id="ARBA00012564"/>
    </source>
</evidence>
<dbReference type="InterPro" id="IPR042097">
    <property type="entry name" value="Aminopeptidase_N-like_N_sf"/>
</dbReference>
<dbReference type="InterPro" id="IPR050344">
    <property type="entry name" value="Peptidase_M1_aminopeptidases"/>
</dbReference>
<accession>A0ABP5V7N0</accession>
<protein>
    <recommendedName>
        <fullName evidence="5">Aminopeptidase N</fullName>
        <ecNumber evidence="4">3.4.11.2</ecNumber>
    </recommendedName>
    <alternativeName>
        <fullName evidence="12">Alanine aminopeptidase</fullName>
    </alternativeName>
    <alternativeName>
        <fullName evidence="13">Lysyl aminopeptidase</fullName>
    </alternativeName>
</protein>
<evidence type="ECO:0000256" key="8">
    <source>
        <dbReference type="ARBA" id="ARBA00022723"/>
    </source>
</evidence>
<sequence>MRAAVIEVGHYDVSLDVTCGEETFRSVTRVEFECREPGADTFVELAAARLRDVRLNGAAVDTGGWSAERGLVLTGLAERNTLVVDADFAYTTIGQGLHRGVDPADGEVYLYSQFEIADAQRVFACFDQPDLKAEFTFHVTAPAHWAVVSNMPVGHRDGLTRHFARSPRMSTYVAAVCAGPYHEVRREFDGVDLGLFIRASMREHLDAEDLFEVTTQGFEFFHRQFGVRYPLPKYDQVFVAECNGAAMENYGCVTLGEEYFIFRGAATGFEYEKRANHMQHELAHMWFGNLVTMRWWDDIWLKEAFAEWASHWCNAENTRFTDAWTTFLSIRKNWAYRQDQLSSTHPVYAAAPDVAAAEANFDGITYAKGASVIKLLVAFVGLPAFLQGLRLYFRKHAFGNATFDDLLGALEESAGRPLRGFAEQWLRTSEVNTLRPVLTLADDGTYASVAIAQSAPPGHPLRTHRLAVGLYGADGRRRERAELTVDGPLTPVPQLAGAEVADLLLVNDDDLTYAKVRLDPRSTRTVLDRLSTLESSLARGLCWAAAWDMTRDGELPAREYVRLVARAMPDETDVNLLTSVLVPTSPAPAKSGQAQIALDRFADPGWAPRGRRELAATALAALESGAAPAAAWARAFVSVARTPDELAVLRGWLAGAGVPRDLTVDADLRWTILQALVAEGAAGPSDIDAELARDRTAGGERAAATARALVPTESSKAAVWRRLTEESLPAGLQRALLFGLHHPSQVGLTSPYHGKYLDVVGRVWAGHEIGRATEFAVYGYASLLVEPAAVEAADAWLEGAAHAGHPEPLVRLVRDGRDNQARALAARGADAAA</sequence>
<evidence type="ECO:0000256" key="11">
    <source>
        <dbReference type="ARBA" id="ARBA00023049"/>
    </source>
</evidence>
<dbReference type="InterPro" id="IPR045357">
    <property type="entry name" value="Aminopeptidase_N-like_N"/>
</dbReference>
<dbReference type="CDD" id="cd09602">
    <property type="entry name" value="M1_APN"/>
    <property type="match status" value="1"/>
</dbReference>
<evidence type="ECO:0000256" key="9">
    <source>
        <dbReference type="ARBA" id="ARBA00022801"/>
    </source>
</evidence>
<evidence type="ECO:0000256" key="3">
    <source>
        <dbReference type="ARBA" id="ARBA00010136"/>
    </source>
</evidence>
<dbReference type="PRINTS" id="PR00756">
    <property type="entry name" value="ALADIPTASE"/>
</dbReference>
<keyword evidence="8" id="KW-0479">Metal-binding</keyword>
<evidence type="ECO:0000256" key="5">
    <source>
        <dbReference type="ARBA" id="ARBA00015611"/>
    </source>
</evidence>
<dbReference type="SUPFAM" id="SSF63737">
    <property type="entry name" value="Leukotriene A4 hydrolase N-terminal domain"/>
    <property type="match status" value="1"/>
</dbReference>
<dbReference type="InterPro" id="IPR024571">
    <property type="entry name" value="ERAP1-like_C_dom"/>
</dbReference>
<keyword evidence="7" id="KW-0645">Protease</keyword>
<dbReference type="InterPro" id="IPR014782">
    <property type="entry name" value="Peptidase_M1_dom"/>
</dbReference>
<keyword evidence="10" id="KW-0862">Zinc</keyword>
<feature type="domain" description="ERAP1-like C-terminal" evidence="15">
    <location>
        <begin position="504"/>
        <end position="817"/>
    </location>
</feature>
<evidence type="ECO:0000256" key="6">
    <source>
        <dbReference type="ARBA" id="ARBA00022438"/>
    </source>
</evidence>
<dbReference type="Proteomes" id="UP001501444">
    <property type="component" value="Unassembled WGS sequence"/>
</dbReference>
<keyword evidence="18" id="KW-1185">Reference proteome</keyword>
<dbReference type="EMBL" id="BAAARV010000142">
    <property type="protein sequence ID" value="GAA2395732.1"/>
    <property type="molecule type" value="Genomic_DNA"/>
</dbReference>
<evidence type="ECO:0000256" key="12">
    <source>
        <dbReference type="ARBA" id="ARBA00029811"/>
    </source>
</evidence>
<name>A0ABP5V7N0_9ACTN</name>